<protein>
    <submittedName>
        <fullName evidence="1">Uncharacterized protein</fullName>
    </submittedName>
</protein>
<accession>A0A8J2JMY2</accession>
<keyword evidence="2" id="KW-1185">Reference proteome</keyword>
<comment type="caution">
    <text evidence="1">The sequence shown here is derived from an EMBL/GenBank/DDBJ whole genome shotgun (WGS) entry which is preliminary data.</text>
</comment>
<name>A0A8J2JMY2_9HEXA</name>
<evidence type="ECO:0000313" key="2">
    <source>
        <dbReference type="Proteomes" id="UP000708208"/>
    </source>
</evidence>
<reference evidence="1" key="1">
    <citation type="submission" date="2021-06" db="EMBL/GenBank/DDBJ databases">
        <authorList>
            <person name="Hodson N. C."/>
            <person name="Mongue J. A."/>
            <person name="Jaron S. K."/>
        </authorList>
    </citation>
    <scope>NUCLEOTIDE SEQUENCE</scope>
</reference>
<dbReference type="EMBL" id="CAJVCH010012575">
    <property type="protein sequence ID" value="CAG7673137.1"/>
    <property type="molecule type" value="Genomic_DNA"/>
</dbReference>
<sequence>QEAYDSINEFSQQIEAPLTTCAPLARTLEPDVSMRDFYKEFQRFQELIQICENSFVGFLDSIQMTY</sequence>
<gene>
    <name evidence="1" type="ORF">AFUS01_LOCUS2199</name>
</gene>
<organism evidence="1 2">
    <name type="scientific">Allacma fusca</name>
    <dbReference type="NCBI Taxonomy" id="39272"/>
    <lineage>
        <taxon>Eukaryota</taxon>
        <taxon>Metazoa</taxon>
        <taxon>Ecdysozoa</taxon>
        <taxon>Arthropoda</taxon>
        <taxon>Hexapoda</taxon>
        <taxon>Collembola</taxon>
        <taxon>Symphypleona</taxon>
        <taxon>Sminthuridae</taxon>
        <taxon>Allacma</taxon>
    </lineage>
</organism>
<dbReference type="AlphaFoldDB" id="A0A8J2JMY2"/>
<dbReference type="Proteomes" id="UP000708208">
    <property type="component" value="Unassembled WGS sequence"/>
</dbReference>
<evidence type="ECO:0000313" key="1">
    <source>
        <dbReference type="EMBL" id="CAG7673137.1"/>
    </source>
</evidence>
<proteinExistence type="predicted"/>
<feature type="non-terminal residue" evidence="1">
    <location>
        <position position="1"/>
    </location>
</feature>